<sequence length="206" mass="23725">MATFQPNSSREGLSTHSKFTPVIAPTRPAVDLPNEDVEYVPKQDLGYAIGTACRYGRVEFVRAVFDMKEEPHDILYFDEDDLCDEFLRNFKYIAASSYIQVFTQETGSARRGENFGENFFLGYLNDGASVSLILAPMVLNKKGCWIRENITFITRQNVVQLSEELPRNIVEQIEQYRKKNRRKRIDGGERWSFANGKKTCSDERMP</sequence>
<protein>
    <submittedName>
        <fullName evidence="1">Uncharacterized protein</fullName>
    </submittedName>
</protein>
<dbReference type="Proteomes" id="UP000240883">
    <property type="component" value="Unassembled WGS sequence"/>
</dbReference>
<accession>A0A2T2N1G5</accession>
<dbReference type="EMBL" id="KZ678160">
    <property type="protein sequence ID" value="PSN59244.1"/>
    <property type="molecule type" value="Genomic_DNA"/>
</dbReference>
<reference evidence="1 2" key="1">
    <citation type="journal article" date="2018" name="Front. Microbiol.">
        <title>Genome-Wide Analysis of Corynespora cassiicola Leaf Fall Disease Putative Effectors.</title>
        <authorList>
            <person name="Lopez D."/>
            <person name="Ribeiro S."/>
            <person name="Label P."/>
            <person name="Fumanal B."/>
            <person name="Venisse J.S."/>
            <person name="Kohler A."/>
            <person name="de Oliveira R.R."/>
            <person name="Labutti K."/>
            <person name="Lipzen A."/>
            <person name="Lail K."/>
            <person name="Bauer D."/>
            <person name="Ohm R.A."/>
            <person name="Barry K.W."/>
            <person name="Spatafora J."/>
            <person name="Grigoriev I.V."/>
            <person name="Martin F.M."/>
            <person name="Pujade-Renaud V."/>
        </authorList>
    </citation>
    <scope>NUCLEOTIDE SEQUENCE [LARGE SCALE GENOMIC DNA]</scope>
    <source>
        <strain evidence="1 2">Philippines</strain>
    </source>
</reference>
<gene>
    <name evidence="1" type="ORF">BS50DRAFT_641122</name>
</gene>
<organism evidence="1 2">
    <name type="scientific">Corynespora cassiicola Philippines</name>
    <dbReference type="NCBI Taxonomy" id="1448308"/>
    <lineage>
        <taxon>Eukaryota</taxon>
        <taxon>Fungi</taxon>
        <taxon>Dikarya</taxon>
        <taxon>Ascomycota</taxon>
        <taxon>Pezizomycotina</taxon>
        <taxon>Dothideomycetes</taxon>
        <taxon>Pleosporomycetidae</taxon>
        <taxon>Pleosporales</taxon>
        <taxon>Corynesporascaceae</taxon>
        <taxon>Corynespora</taxon>
    </lineage>
</organism>
<evidence type="ECO:0000313" key="2">
    <source>
        <dbReference type="Proteomes" id="UP000240883"/>
    </source>
</evidence>
<keyword evidence="2" id="KW-1185">Reference proteome</keyword>
<evidence type="ECO:0000313" key="1">
    <source>
        <dbReference type="EMBL" id="PSN59244.1"/>
    </source>
</evidence>
<proteinExistence type="predicted"/>
<dbReference type="AlphaFoldDB" id="A0A2T2N1G5"/>
<name>A0A2T2N1G5_CORCC</name>